<dbReference type="RefSeq" id="WP_408158235.1">
    <property type="nucleotide sequence ID" value="NZ_JAQQFM010000005.1"/>
</dbReference>
<reference evidence="2 3" key="1">
    <citation type="journal article" date="2024" name="Chem. Sci.">
        <title>Discovery of megapolipeptins by genome mining of a Burkholderiales bacteria collection.</title>
        <authorList>
            <person name="Paulo B.S."/>
            <person name="Recchia M.J.J."/>
            <person name="Lee S."/>
            <person name="Fergusson C.H."/>
            <person name="Romanowski S.B."/>
            <person name="Hernandez A."/>
            <person name="Krull N."/>
            <person name="Liu D.Y."/>
            <person name="Cavanagh H."/>
            <person name="Bos A."/>
            <person name="Gray C.A."/>
            <person name="Murphy B.T."/>
            <person name="Linington R.G."/>
            <person name="Eustaquio A.S."/>
        </authorList>
    </citation>
    <scope>NUCLEOTIDE SEQUENCE [LARGE SCALE GENOMIC DNA]</scope>
    <source>
        <strain evidence="2 3">RL21-008-BIB-A</strain>
    </source>
</reference>
<comment type="caution">
    <text evidence="2">The sequence shown here is derived from an EMBL/GenBank/DDBJ whole genome shotgun (WGS) entry which is preliminary data.</text>
</comment>
<dbReference type="Proteomes" id="UP001629246">
    <property type="component" value="Unassembled WGS sequence"/>
</dbReference>
<keyword evidence="3" id="KW-1185">Reference proteome</keyword>
<name>A0ABW9AAN8_9BURK</name>
<feature type="signal peptide" evidence="1">
    <location>
        <begin position="1"/>
        <end position="22"/>
    </location>
</feature>
<dbReference type="EMBL" id="JAQQFM010000005">
    <property type="protein sequence ID" value="MFL9925047.1"/>
    <property type="molecule type" value="Genomic_DNA"/>
</dbReference>
<accession>A0ABW9AAN8</accession>
<keyword evidence="1" id="KW-0732">Signal</keyword>
<protein>
    <submittedName>
        <fullName evidence="2">Uncharacterized protein</fullName>
    </submittedName>
</protein>
<dbReference type="PROSITE" id="PS51257">
    <property type="entry name" value="PROKAR_LIPOPROTEIN"/>
    <property type="match status" value="1"/>
</dbReference>
<evidence type="ECO:0000256" key="1">
    <source>
        <dbReference type="SAM" id="SignalP"/>
    </source>
</evidence>
<feature type="chain" id="PRO_5046874947" evidence="1">
    <location>
        <begin position="23"/>
        <end position="107"/>
    </location>
</feature>
<organism evidence="2 3">
    <name type="scientific">Herbaspirillum lusitanum</name>
    <dbReference type="NCBI Taxonomy" id="213312"/>
    <lineage>
        <taxon>Bacteria</taxon>
        <taxon>Pseudomonadati</taxon>
        <taxon>Pseudomonadota</taxon>
        <taxon>Betaproteobacteria</taxon>
        <taxon>Burkholderiales</taxon>
        <taxon>Oxalobacteraceae</taxon>
        <taxon>Herbaspirillum</taxon>
    </lineage>
</organism>
<sequence>MKQALRSLALTSALFACAIAHADEAPFDVNMHVEQGVGVVQLQAVTDQVVLTGYNINRGNCKTKLGGIYPLPLTFKYGQGVKLFAYTCKVKEVVLNTNQGNYTYTFN</sequence>
<evidence type="ECO:0000313" key="2">
    <source>
        <dbReference type="EMBL" id="MFL9925047.1"/>
    </source>
</evidence>
<evidence type="ECO:0000313" key="3">
    <source>
        <dbReference type="Proteomes" id="UP001629246"/>
    </source>
</evidence>
<proteinExistence type="predicted"/>
<gene>
    <name evidence="2" type="ORF">PQR62_12285</name>
</gene>